<feature type="compositionally biased region" description="Basic and acidic residues" evidence="1">
    <location>
        <begin position="157"/>
        <end position="167"/>
    </location>
</feature>
<reference evidence="3 4" key="1">
    <citation type="submission" date="2015-03" db="EMBL/GenBank/DDBJ databases">
        <authorList>
            <person name="Radwan O."/>
            <person name="Al-Naeli F.A."/>
            <person name="Rendon G.A."/>
            <person name="Fields C."/>
        </authorList>
    </citation>
    <scope>NUCLEOTIDE SEQUENCE [LARGE SCALE GENOMIC DNA]</scope>
    <source>
        <strain evidence="3">CR-DP1</strain>
    </source>
</reference>
<dbReference type="EMBL" id="LAEV01001406">
    <property type="protein sequence ID" value="KKA28198.1"/>
    <property type="molecule type" value="Genomic_DNA"/>
</dbReference>
<keyword evidence="4" id="KW-1185">Reference proteome</keyword>
<name>A0A0F4ZE76_9PEZI</name>
<feature type="region of interest" description="Disordered" evidence="1">
    <location>
        <begin position="68"/>
        <end position="96"/>
    </location>
</feature>
<dbReference type="InterPro" id="IPR034600">
    <property type="entry name" value="Ribosomal_bL31m"/>
</dbReference>
<sequence length="167" mass="18623">MHSQLQFARNSLLTAARLPSATAPPTLLHQSSGPTSVLHQVRHARLIRRPRRAYSFTQLIQLSDGSTFTARTTSPQPMYRSTKDTRNHPLWQPSDRSLKNVELDEAGKLAAFRERYGRGFDLQKDPSDEGYVEPEEEFDLGDLISGYAASEQAAPAKTKDAKGKGKK</sequence>
<dbReference type="GO" id="GO:0003735">
    <property type="term" value="F:structural constituent of ribosome"/>
    <property type="evidence" value="ECO:0007669"/>
    <property type="project" value="InterPro"/>
</dbReference>
<dbReference type="GO" id="GO:0005762">
    <property type="term" value="C:mitochondrial large ribosomal subunit"/>
    <property type="evidence" value="ECO:0007669"/>
    <property type="project" value="InterPro"/>
</dbReference>
<proteinExistence type="predicted"/>
<gene>
    <name evidence="3" type="ORF">TD95_003316</name>
</gene>
<dbReference type="OrthoDB" id="5587740at2759"/>
<evidence type="ECO:0000259" key="2">
    <source>
        <dbReference type="Pfam" id="PF21492"/>
    </source>
</evidence>
<dbReference type="Gene3D" id="6.20.130.10">
    <property type="match status" value="1"/>
</dbReference>
<dbReference type="PANTHER" id="PTHR28174:SF1">
    <property type="entry name" value="LARGE RIBOSOMAL SUBUNIT PROTEIN BL31M"/>
    <property type="match status" value="1"/>
</dbReference>
<dbReference type="PANTHER" id="PTHR28174">
    <property type="entry name" value="54S RIBOSOMAL PROTEIN L36, MITOCHONDRIAL"/>
    <property type="match status" value="1"/>
</dbReference>
<organism evidence="3 4">
    <name type="scientific">Thielaviopsis punctulata</name>
    <dbReference type="NCBI Taxonomy" id="72032"/>
    <lineage>
        <taxon>Eukaryota</taxon>
        <taxon>Fungi</taxon>
        <taxon>Dikarya</taxon>
        <taxon>Ascomycota</taxon>
        <taxon>Pezizomycotina</taxon>
        <taxon>Sordariomycetes</taxon>
        <taxon>Hypocreomycetidae</taxon>
        <taxon>Microascales</taxon>
        <taxon>Ceratocystidaceae</taxon>
        <taxon>Thielaviopsis</taxon>
    </lineage>
</organism>
<dbReference type="Pfam" id="PF21492">
    <property type="entry name" value="bL31_N"/>
    <property type="match status" value="1"/>
</dbReference>
<dbReference type="InterPro" id="IPR048874">
    <property type="entry name" value="Ribosomal_bL31m_N"/>
</dbReference>
<comment type="caution">
    <text evidence="3">The sequence shown here is derived from an EMBL/GenBank/DDBJ whole genome shotgun (WGS) entry which is preliminary data.</text>
</comment>
<dbReference type="GO" id="GO:0032543">
    <property type="term" value="P:mitochondrial translation"/>
    <property type="evidence" value="ECO:0007669"/>
    <property type="project" value="InterPro"/>
</dbReference>
<evidence type="ECO:0000313" key="3">
    <source>
        <dbReference type="EMBL" id="KKA28198.1"/>
    </source>
</evidence>
<feature type="region of interest" description="Disordered" evidence="1">
    <location>
        <begin position="143"/>
        <end position="167"/>
    </location>
</feature>
<dbReference type="Proteomes" id="UP000033483">
    <property type="component" value="Unassembled WGS sequence"/>
</dbReference>
<protein>
    <recommendedName>
        <fullName evidence="2">Ribosomal protein bL31m N-terminal domain-containing protein</fullName>
    </recommendedName>
</protein>
<accession>A0A0F4ZE76</accession>
<dbReference type="AlphaFoldDB" id="A0A0F4ZE76"/>
<evidence type="ECO:0000256" key="1">
    <source>
        <dbReference type="SAM" id="MobiDB-lite"/>
    </source>
</evidence>
<feature type="domain" description="Ribosomal protein bL31m N-terminal" evidence="2">
    <location>
        <begin position="49"/>
        <end position="94"/>
    </location>
</feature>
<evidence type="ECO:0000313" key="4">
    <source>
        <dbReference type="Proteomes" id="UP000033483"/>
    </source>
</evidence>